<dbReference type="AlphaFoldDB" id="T1HNH6"/>
<dbReference type="VEuPathDB" id="VectorBase:RPRC005600"/>
<dbReference type="HOGENOM" id="CLU_1629116_0_0_1"/>
<dbReference type="InParanoid" id="T1HNH6"/>
<evidence type="ECO:0000313" key="2">
    <source>
        <dbReference type="Proteomes" id="UP000015103"/>
    </source>
</evidence>
<evidence type="ECO:0000313" key="1">
    <source>
        <dbReference type="EnsemblMetazoa" id="RPRC005600-PA"/>
    </source>
</evidence>
<reference evidence="1" key="1">
    <citation type="submission" date="2015-05" db="UniProtKB">
        <authorList>
            <consortium name="EnsemblMetazoa"/>
        </authorList>
    </citation>
    <scope>IDENTIFICATION</scope>
</reference>
<protein>
    <submittedName>
        <fullName evidence="1">Uncharacterized protein</fullName>
    </submittedName>
</protein>
<keyword evidence="2" id="KW-1185">Reference proteome</keyword>
<accession>T1HNH6</accession>
<name>T1HNH6_RHOPR</name>
<dbReference type="EMBL" id="ACPB03012912">
    <property type="status" value="NOT_ANNOTATED_CDS"/>
    <property type="molecule type" value="Genomic_DNA"/>
</dbReference>
<dbReference type="Proteomes" id="UP000015103">
    <property type="component" value="Unassembled WGS sequence"/>
</dbReference>
<proteinExistence type="predicted"/>
<dbReference type="EnsemblMetazoa" id="RPRC005600-RA">
    <property type="protein sequence ID" value="RPRC005600-PA"/>
    <property type="gene ID" value="RPRC005600"/>
</dbReference>
<dbReference type="STRING" id="13249.T1HNH6"/>
<organism evidence="1 2">
    <name type="scientific">Rhodnius prolixus</name>
    <name type="common">Triatomid bug</name>
    <dbReference type="NCBI Taxonomy" id="13249"/>
    <lineage>
        <taxon>Eukaryota</taxon>
        <taxon>Metazoa</taxon>
        <taxon>Ecdysozoa</taxon>
        <taxon>Arthropoda</taxon>
        <taxon>Hexapoda</taxon>
        <taxon>Insecta</taxon>
        <taxon>Pterygota</taxon>
        <taxon>Neoptera</taxon>
        <taxon>Paraneoptera</taxon>
        <taxon>Hemiptera</taxon>
        <taxon>Heteroptera</taxon>
        <taxon>Panheteroptera</taxon>
        <taxon>Cimicomorpha</taxon>
        <taxon>Reduviidae</taxon>
        <taxon>Triatominae</taxon>
        <taxon>Rhodnius</taxon>
    </lineage>
</organism>
<sequence length="163" mass="18413">MDRVGAWRTDEGSRMLKSKLIFRRFRLKYNNPKEELCKLINNFEEKNMDKVKLSLRKLQEEEPGSQEVRDNRPGMSLYNLNLLEDRLYSSRYGISSPIQTANGPRSLAVTAGAAQGSILGPGLWNVAYDSLLRQDMPEETALVGYADDVAALCMLLATRIKLS</sequence>